<evidence type="ECO:0000256" key="4">
    <source>
        <dbReference type="SAM" id="MobiDB-lite"/>
    </source>
</evidence>
<dbReference type="InterPro" id="IPR009057">
    <property type="entry name" value="Homeodomain-like_sf"/>
</dbReference>
<dbReference type="SMR" id="A0A086P5X5"/>
<keyword evidence="7" id="KW-1185">Reference proteome</keyword>
<dbReference type="SUPFAM" id="SSF46689">
    <property type="entry name" value="Homeodomain-like"/>
    <property type="match status" value="1"/>
</dbReference>
<evidence type="ECO:0000313" key="7">
    <source>
        <dbReference type="Proteomes" id="UP000024284"/>
    </source>
</evidence>
<dbReference type="GO" id="GO:0043565">
    <property type="term" value="F:sequence-specific DNA binding"/>
    <property type="evidence" value="ECO:0007669"/>
    <property type="project" value="InterPro"/>
</dbReference>
<dbReference type="PATRIC" id="fig|1219045.3.peg.3483"/>
<dbReference type="STRING" id="76947.GCA_002080435_03110"/>
<evidence type="ECO:0000256" key="1">
    <source>
        <dbReference type="ARBA" id="ARBA00023015"/>
    </source>
</evidence>
<dbReference type="EMBL" id="JFZA02000049">
    <property type="protein sequence ID" value="KFG88793.1"/>
    <property type="molecule type" value="Genomic_DNA"/>
</dbReference>
<dbReference type="SMART" id="SM00342">
    <property type="entry name" value="HTH_ARAC"/>
    <property type="match status" value="1"/>
</dbReference>
<dbReference type="Pfam" id="PF14525">
    <property type="entry name" value="AraC_binding_2"/>
    <property type="match status" value="1"/>
</dbReference>
<dbReference type="PRINTS" id="PR00032">
    <property type="entry name" value="HTHARAC"/>
</dbReference>
<evidence type="ECO:0000256" key="3">
    <source>
        <dbReference type="ARBA" id="ARBA00023163"/>
    </source>
</evidence>
<sequence length="360" mass="39188">MSAVLDASRDFEWSTDSVRGPSALSCWMDRVGACLTEVDIESRAFGGHRARIQHFELGPVQLNFLSATSQRIVHSNAMIKHSANDYLLLFFEKGAGKLRHYDLEVTAPEQCFILLDNQQPYELLRETGGITLSMRLQDAWLRHWLPHPKTAVATPIFAEDGWGSSLAATLKTISHHGLADAILPRGVIADQLGAFLALMMGGRCQAVSRHRGELFVRLKRSMRARLDDPDLDPGTIADAVGISKRHLHGLFAQAGTTFGALLIEMRLERAAGMLRDGRFSGYRAADVAWTCGFANASHFARRFRAKYGETPVRYRKGDGSGSIRARPVASGRTPSCALTAGAPSAGHKERPAPAGAAGAE</sequence>
<dbReference type="PROSITE" id="PS01124">
    <property type="entry name" value="HTH_ARAC_FAMILY_2"/>
    <property type="match status" value="1"/>
</dbReference>
<dbReference type="InterPro" id="IPR018060">
    <property type="entry name" value="HTH_AraC"/>
</dbReference>
<reference evidence="6" key="1">
    <citation type="submission" date="2014-08" db="EMBL/GenBank/DDBJ databases">
        <title>Draft genome sequences of Sphingobium herbicidovorans.</title>
        <authorList>
            <person name="Gan H.M."/>
            <person name="Gan H.Y."/>
            <person name="Savka M.A."/>
        </authorList>
    </citation>
    <scope>NUCLEOTIDE SEQUENCE [LARGE SCALE GENOMIC DNA]</scope>
    <source>
        <strain evidence="6">NBRC 16415</strain>
    </source>
</reference>
<keyword evidence="2" id="KW-0238">DNA-binding</keyword>
<keyword evidence="1" id="KW-0805">Transcription regulation</keyword>
<evidence type="ECO:0000313" key="6">
    <source>
        <dbReference type="EMBL" id="KFG88793.1"/>
    </source>
</evidence>
<dbReference type="GO" id="GO:0003700">
    <property type="term" value="F:DNA-binding transcription factor activity"/>
    <property type="evidence" value="ECO:0007669"/>
    <property type="project" value="InterPro"/>
</dbReference>
<protein>
    <submittedName>
        <fullName evidence="6">AraC family transcriptional regulator protein CadR</fullName>
    </submittedName>
</protein>
<dbReference type="InterPro" id="IPR035418">
    <property type="entry name" value="AraC-bd_2"/>
</dbReference>
<feature type="domain" description="HTH araC/xylS-type" evidence="5">
    <location>
        <begin position="216"/>
        <end position="317"/>
    </location>
</feature>
<evidence type="ECO:0000259" key="5">
    <source>
        <dbReference type="PROSITE" id="PS01124"/>
    </source>
</evidence>
<proteinExistence type="predicted"/>
<dbReference type="RefSeq" id="WP_020997471.1">
    <property type="nucleotide sequence ID" value="NZ_BCZD01000061.1"/>
</dbReference>
<dbReference type="OrthoDB" id="7191628at2"/>
<gene>
    <name evidence="6" type="primary">cadR</name>
    <name evidence="6" type="ORF">BV98_003429</name>
</gene>
<name>A0A086P5X5_SPHHM</name>
<keyword evidence="3" id="KW-0804">Transcription</keyword>
<dbReference type="PANTHER" id="PTHR46796">
    <property type="entry name" value="HTH-TYPE TRANSCRIPTIONAL ACTIVATOR RHAS-RELATED"/>
    <property type="match status" value="1"/>
</dbReference>
<evidence type="ECO:0000256" key="2">
    <source>
        <dbReference type="ARBA" id="ARBA00023125"/>
    </source>
</evidence>
<dbReference type="eggNOG" id="COG2207">
    <property type="taxonomic scope" value="Bacteria"/>
</dbReference>
<dbReference type="InterPro" id="IPR050204">
    <property type="entry name" value="AraC_XylS_family_regulators"/>
</dbReference>
<dbReference type="Pfam" id="PF12833">
    <property type="entry name" value="HTH_18"/>
    <property type="match status" value="1"/>
</dbReference>
<comment type="caution">
    <text evidence="6">The sequence shown here is derived from an EMBL/GenBank/DDBJ whole genome shotgun (WGS) entry which is preliminary data.</text>
</comment>
<dbReference type="Gene3D" id="1.10.10.60">
    <property type="entry name" value="Homeodomain-like"/>
    <property type="match status" value="1"/>
</dbReference>
<feature type="region of interest" description="Disordered" evidence="4">
    <location>
        <begin position="315"/>
        <end position="360"/>
    </location>
</feature>
<dbReference type="AlphaFoldDB" id="A0A086P5X5"/>
<accession>A0A086P5X5</accession>
<dbReference type="Proteomes" id="UP000024284">
    <property type="component" value="Unassembled WGS sequence"/>
</dbReference>
<dbReference type="InterPro" id="IPR020449">
    <property type="entry name" value="Tscrpt_reg_AraC-type_HTH"/>
</dbReference>
<organism evidence="6 7">
    <name type="scientific">Sphingobium herbicidovorans (strain ATCC 700291 / DSM 11019 / CCUG 56400 / KCTC 2939 / LMG 18315 / NBRC 16415 / MH)</name>
    <name type="common">Sphingomonas herbicidovorans</name>
    <dbReference type="NCBI Taxonomy" id="1219045"/>
    <lineage>
        <taxon>Bacteria</taxon>
        <taxon>Pseudomonadati</taxon>
        <taxon>Pseudomonadota</taxon>
        <taxon>Alphaproteobacteria</taxon>
        <taxon>Sphingomonadales</taxon>
        <taxon>Sphingomonadaceae</taxon>
        <taxon>Sphingobium</taxon>
    </lineage>
</organism>
<dbReference type="PANTHER" id="PTHR46796:SF6">
    <property type="entry name" value="ARAC SUBFAMILY"/>
    <property type="match status" value="1"/>
</dbReference>